<evidence type="ECO:0000256" key="3">
    <source>
        <dbReference type="RuleBase" id="RU362118"/>
    </source>
</evidence>
<dbReference type="InterPro" id="IPR015422">
    <property type="entry name" value="PyrdxlP-dep_Trfase_small"/>
</dbReference>
<accession>A0AAN6D120</accession>
<dbReference type="Proteomes" id="UP000738402">
    <property type="component" value="Unassembled WGS sequence"/>
</dbReference>
<dbReference type="GO" id="GO:0030170">
    <property type="term" value="F:pyridoxal phosphate binding"/>
    <property type="evidence" value="ECO:0007669"/>
    <property type="project" value="InterPro"/>
</dbReference>
<name>A0AAN6D120_9ASCO</name>
<dbReference type="AlphaFoldDB" id="A0AAN6D120"/>
<dbReference type="InterPro" id="IPR000277">
    <property type="entry name" value="Cys/Met-Metab_PyrdxlP-dep_enz"/>
</dbReference>
<evidence type="ECO:0000313" key="5">
    <source>
        <dbReference type="Proteomes" id="UP000738402"/>
    </source>
</evidence>
<dbReference type="InterPro" id="IPR015424">
    <property type="entry name" value="PyrdxlP-dep_Trfase"/>
</dbReference>
<sequence>MNPEGYVLDIAKFARLAHEKESYLIVDSTLAPPPLQFPFKYGADYVVYSAVKYLAGVSDLGAGFVVSKKKTDKANLHSERHSLGTTIANFDSFLLLRSLRTYKMRMLTQCQNTEKIVTYLKESMGKYSRVISKLHHSSLQLDPFVKQQLNGFYNPVLAIEFKSQELAQLILTKFNFLSNNPNIEGGETVTSSKTLTKL</sequence>
<dbReference type="Gene3D" id="3.90.1150.10">
    <property type="entry name" value="Aspartate Aminotransferase, domain 1"/>
    <property type="match status" value="1"/>
</dbReference>
<dbReference type="Pfam" id="PF01053">
    <property type="entry name" value="Cys_Met_Meta_PP"/>
    <property type="match status" value="1"/>
</dbReference>
<dbReference type="GO" id="GO:0005737">
    <property type="term" value="C:cytoplasm"/>
    <property type="evidence" value="ECO:0007669"/>
    <property type="project" value="TreeGrafter"/>
</dbReference>
<dbReference type="GO" id="GO:0016846">
    <property type="term" value="F:carbon-sulfur lyase activity"/>
    <property type="evidence" value="ECO:0007669"/>
    <property type="project" value="TreeGrafter"/>
</dbReference>
<dbReference type="InterPro" id="IPR015421">
    <property type="entry name" value="PyrdxlP-dep_Trfase_major"/>
</dbReference>
<evidence type="ECO:0000256" key="1">
    <source>
        <dbReference type="ARBA" id="ARBA00001933"/>
    </source>
</evidence>
<dbReference type="SUPFAM" id="SSF53383">
    <property type="entry name" value="PLP-dependent transferases"/>
    <property type="match status" value="1"/>
</dbReference>
<proteinExistence type="inferred from homology"/>
<dbReference type="GO" id="GO:0019346">
    <property type="term" value="P:transsulfuration"/>
    <property type="evidence" value="ECO:0007669"/>
    <property type="project" value="InterPro"/>
</dbReference>
<comment type="caution">
    <text evidence="4">The sequence shown here is derived from an EMBL/GenBank/DDBJ whole genome shotgun (WGS) entry which is preliminary data.</text>
</comment>
<dbReference type="PANTHER" id="PTHR11808:SF35">
    <property type="entry name" value="CYSTATHIONINE GAMMA-SYNTHASE (AFU_ORTHOLOGUE AFUA_7G01590)"/>
    <property type="match status" value="1"/>
</dbReference>
<keyword evidence="2 3" id="KW-0663">Pyridoxal phosphate</keyword>
<dbReference type="EMBL" id="JAHLUH010000020">
    <property type="protein sequence ID" value="KAG7723982.1"/>
    <property type="molecule type" value="Genomic_DNA"/>
</dbReference>
<dbReference type="PANTHER" id="PTHR11808">
    <property type="entry name" value="TRANS-SULFURATION ENZYME FAMILY MEMBER"/>
    <property type="match status" value="1"/>
</dbReference>
<comment type="similarity">
    <text evidence="3">Belongs to the trans-sulfuration enzymes family.</text>
</comment>
<evidence type="ECO:0000256" key="2">
    <source>
        <dbReference type="ARBA" id="ARBA00022898"/>
    </source>
</evidence>
<comment type="cofactor">
    <cofactor evidence="1 3">
        <name>pyridoxal 5'-phosphate</name>
        <dbReference type="ChEBI" id="CHEBI:597326"/>
    </cofactor>
</comment>
<organism evidence="4 5">
    <name type="scientific">Ogataea haglerorum</name>
    <dbReference type="NCBI Taxonomy" id="1937702"/>
    <lineage>
        <taxon>Eukaryota</taxon>
        <taxon>Fungi</taxon>
        <taxon>Dikarya</taxon>
        <taxon>Ascomycota</taxon>
        <taxon>Saccharomycotina</taxon>
        <taxon>Pichiomycetes</taxon>
        <taxon>Pichiales</taxon>
        <taxon>Pichiaceae</taxon>
        <taxon>Ogataea</taxon>
    </lineage>
</organism>
<dbReference type="Gene3D" id="3.40.640.10">
    <property type="entry name" value="Type I PLP-dependent aspartate aminotransferase-like (Major domain)"/>
    <property type="match status" value="1"/>
</dbReference>
<gene>
    <name evidence="4" type="ORF">KL933_005125</name>
</gene>
<reference evidence="4" key="1">
    <citation type="journal article" date="2021" name="G3 (Bethesda)">
        <title>Genomic diversity, chromosomal rearrangements, and interspecies hybridization in the ogataea polymorpha species complex.</title>
        <authorList>
            <person name="Hanson S.J."/>
            <person name="Cinneide E.O."/>
            <person name="Salzberg L.I."/>
            <person name="Wolfe K.H."/>
            <person name="McGowan J."/>
            <person name="Fitzpatrick D.A."/>
            <person name="Matlin K."/>
        </authorList>
    </citation>
    <scope>NUCLEOTIDE SEQUENCE</scope>
    <source>
        <strain evidence="4">83-405-1</strain>
    </source>
</reference>
<protein>
    <submittedName>
        <fullName evidence="4">Uncharacterized protein</fullName>
    </submittedName>
</protein>
<evidence type="ECO:0000313" key="4">
    <source>
        <dbReference type="EMBL" id="KAG7723982.1"/>
    </source>
</evidence>